<evidence type="ECO:0000313" key="2">
    <source>
        <dbReference type="Proteomes" id="UP001337655"/>
    </source>
</evidence>
<sequence>MATPSAAHAVLFNDDLFNIILEHTHRRDIPISRKRHLRRYKFVAGHEAFSRGVRELVWEAHAYGNGDIYEKKYLEMAPAARAISTGKDEDTLLEHRANIVLLIDELGLALARLKGLNHITITFWHGGEHGQRAFFNKVPLVKISPKMPPPVASLFKKGVLFKRQNQAFDALMQALRNTDLKIKAFTIAPGGDVSLPSALTICGPVEFPRMLIDFSTMDHTGIDLLAGPLEHLTSLRLDLSEKGVATSSRMALHRRLGIGNNNGPGLPGLLQRLSALKSIDIRIAPSVSENDDRWECIFPHRLTRRLWDHHILAAAPSQPAIILAAARRAL</sequence>
<name>A0AAV9PE28_9PEZI</name>
<comment type="caution">
    <text evidence="1">The sequence shown here is derived from an EMBL/GenBank/DDBJ whole genome shotgun (WGS) entry which is preliminary data.</text>
</comment>
<reference evidence="1 2" key="1">
    <citation type="submission" date="2023-08" db="EMBL/GenBank/DDBJ databases">
        <title>Black Yeasts Isolated from many extreme environments.</title>
        <authorList>
            <person name="Coleine C."/>
            <person name="Stajich J.E."/>
            <person name="Selbmann L."/>
        </authorList>
    </citation>
    <scope>NUCLEOTIDE SEQUENCE [LARGE SCALE GENOMIC DNA]</scope>
    <source>
        <strain evidence="1 2">CCFEE 5935</strain>
    </source>
</reference>
<dbReference type="AlphaFoldDB" id="A0AAV9PE28"/>
<accession>A0AAV9PE28</accession>
<dbReference type="EMBL" id="JAVRRT010000007">
    <property type="protein sequence ID" value="KAK5170133.1"/>
    <property type="molecule type" value="Genomic_DNA"/>
</dbReference>
<evidence type="ECO:0000313" key="1">
    <source>
        <dbReference type="EMBL" id="KAK5170133.1"/>
    </source>
</evidence>
<protein>
    <submittedName>
        <fullName evidence="1">Uncharacterized protein</fullName>
    </submittedName>
</protein>
<dbReference type="GeneID" id="89926062"/>
<organism evidence="1 2">
    <name type="scientific">Saxophila tyrrhenica</name>
    <dbReference type="NCBI Taxonomy" id="1690608"/>
    <lineage>
        <taxon>Eukaryota</taxon>
        <taxon>Fungi</taxon>
        <taxon>Dikarya</taxon>
        <taxon>Ascomycota</taxon>
        <taxon>Pezizomycotina</taxon>
        <taxon>Dothideomycetes</taxon>
        <taxon>Dothideomycetidae</taxon>
        <taxon>Mycosphaerellales</taxon>
        <taxon>Extremaceae</taxon>
        <taxon>Saxophila</taxon>
    </lineage>
</organism>
<gene>
    <name evidence="1" type="ORF">LTR77_004717</name>
</gene>
<keyword evidence="2" id="KW-1185">Reference proteome</keyword>
<proteinExistence type="predicted"/>
<dbReference type="RefSeq" id="XP_064659331.1">
    <property type="nucleotide sequence ID" value="XM_064801970.1"/>
</dbReference>
<dbReference type="Proteomes" id="UP001337655">
    <property type="component" value="Unassembled WGS sequence"/>
</dbReference>